<dbReference type="GO" id="GO:0005634">
    <property type="term" value="C:nucleus"/>
    <property type="evidence" value="ECO:0007669"/>
    <property type="project" value="TreeGrafter"/>
</dbReference>
<dbReference type="GO" id="GO:0005524">
    <property type="term" value="F:ATP binding"/>
    <property type="evidence" value="ECO:0007669"/>
    <property type="project" value="UniProtKB-KW"/>
</dbReference>
<keyword evidence="9" id="KW-1185">Reference proteome</keyword>
<keyword evidence="3" id="KW-0547">Nucleotide-binding</keyword>
<dbReference type="EMBL" id="ML180650">
    <property type="protein sequence ID" value="THU76920.1"/>
    <property type="molecule type" value="Genomic_DNA"/>
</dbReference>
<dbReference type="Pfam" id="PF00069">
    <property type="entry name" value="Pkinase"/>
    <property type="match status" value="2"/>
</dbReference>
<sequence length="415" mass="47155">MNPSMNRRDVKEYSTTAREFTFNSEPLGMPASGGHGYAYLDFGQVVGGQYIVKRKLGWGLTSSSWLAFDQKGNKYVALKVLNGYYSKLALQEDKVQWEVEALVSLGQHPSHCVNLLGFWREPGRGSAGEHIFLVMDLFGGDVRRLMISDQIAFPLKLAKRILLHTLRGIASAHATRIIHTDLKHDNIFFKNTMSTEQIDEWLASDPPRCHAPELSEDGLVQAAISQPLPIISIEEAMCRDFAIGDFGNALPKNTYQGLEISPPELRAPEVFIGSPWDEKVDIWSFGCLVFEVVTKQRLFHFQPSKNLQMSETECMLYQMSCYTEEFFKAEMLQFGLHSDKYFNPDCTLRNKKASNKAVPFESWLKHHVHRIPALQLSEAEIDATAKLMRRCLKLYPDERASAEELLNDPWFEGVN</sequence>
<keyword evidence="1" id="KW-0723">Serine/threonine-protein kinase</keyword>
<keyword evidence="5" id="KW-0067">ATP-binding</keyword>
<dbReference type="SUPFAM" id="SSF56112">
    <property type="entry name" value="Protein kinase-like (PK-like)"/>
    <property type="match status" value="1"/>
</dbReference>
<feature type="domain" description="Protein kinase" evidence="6">
    <location>
        <begin position="50"/>
        <end position="411"/>
    </location>
</feature>
<keyword evidence="4 8" id="KW-0418">Kinase</keyword>
<proteinExistence type="predicted"/>
<reference evidence="8 9" key="1">
    <citation type="journal article" date="2019" name="Nat. Ecol. Evol.">
        <title>Megaphylogeny resolves global patterns of mushroom evolution.</title>
        <authorList>
            <person name="Varga T."/>
            <person name="Krizsan K."/>
            <person name="Foldi C."/>
            <person name="Dima B."/>
            <person name="Sanchez-Garcia M."/>
            <person name="Sanchez-Ramirez S."/>
            <person name="Szollosi G.J."/>
            <person name="Szarkandi J.G."/>
            <person name="Papp V."/>
            <person name="Albert L."/>
            <person name="Andreopoulos W."/>
            <person name="Angelini C."/>
            <person name="Antonin V."/>
            <person name="Barry K.W."/>
            <person name="Bougher N.L."/>
            <person name="Buchanan P."/>
            <person name="Buyck B."/>
            <person name="Bense V."/>
            <person name="Catcheside P."/>
            <person name="Chovatia M."/>
            <person name="Cooper J."/>
            <person name="Damon W."/>
            <person name="Desjardin D."/>
            <person name="Finy P."/>
            <person name="Geml J."/>
            <person name="Haridas S."/>
            <person name="Hughes K."/>
            <person name="Justo A."/>
            <person name="Karasinski D."/>
            <person name="Kautmanova I."/>
            <person name="Kiss B."/>
            <person name="Kocsube S."/>
            <person name="Kotiranta H."/>
            <person name="LaButti K.M."/>
            <person name="Lechner B.E."/>
            <person name="Liimatainen K."/>
            <person name="Lipzen A."/>
            <person name="Lukacs Z."/>
            <person name="Mihaltcheva S."/>
            <person name="Morgado L.N."/>
            <person name="Niskanen T."/>
            <person name="Noordeloos M.E."/>
            <person name="Ohm R.A."/>
            <person name="Ortiz-Santana B."/>
            <person name="Ovrebo C."/>
            <person name="Racz N."/>
            <person name="Riley R."/>
            <person name="Savchenko A."/>
            <person name="Shiryaev A."/>
            <person name="Soop K."/>
            <person name="Spirin V."/>
            <person name="Szebenyi C."/>
            <person name="Tomsovsky M."/>
            <person name="Tulloss R.E."/>
            <person name="Uehling J."/>
            <person name="Grigoriev I.V."/>
            <person name="Vagvolgyi C."/>
            <person name="Papp T."/>
            <person name="Martin F.M."/>
            <person name="Miettinen O."/>
            <person name="Hibbett D.S."/>
            <person name="Nagy L.G."/>
        </authorList>
    </citation>
    <scope>NUCLEOTIDE SEQUENCE [LARGE SCALE GENOMIC DNA]</scope>
    <source>
        <strain evidence="8 9">CBS 962.96</strain>
    </source>
</reference>
<evidence type="ECO:0000313" key="8">
    <source>
        <dbReference type="EMBL" id="THU97972.1"/>
    </source>
</evidence>
<dbReference type="PANTHER" id="PTHR45646:SF11">
    <property type="entry name" value="SERINE_THREONINE-PROTEIN KINASE DOA"/>
    <property type="match status" value="1"/>
</dbReference>
<dbReference type="GO" id="GO:0043484">
    <property type="term" value="P:regulation of RNA splicing"/>
    <property type="evidence" value="ECO:0007669"/>
    <property type="project" value="TreeGrafter"/>
</dbReference>
<dbReference type="AlphaFoldDB" id="A0A4S8M6Q0"/>
<dbReference type="EMBL" id="ML179145">
    <property type="protein sequence ID" value="THU97972.1"/>
    <property type="molecule type" value="Genomic_DNA"/>
</dbReference>
<accession>A0A4S8M6Q0</accession>
<dbReference type="InterPro" id="IPR008271">
    <property type="entry name" value="Ser/Thr_kinase_AS"/>
</dbReference>
<dbReference type="GO" id="GO:0004674">
    <property type="term" value="F:protein serine/threonine kinase activity"/>
    <property type="evidence" value="ECO:0007669"/>
    <property type="project" value="UniProtKB-KW"/>
</dbReference>
<evidence type="ECO:0000256" key="4">
    <source>
        <dbReference type="ARBA" id="ARBA00022777"/>
    </source>
</evidence>
<dbReference type="InterPro" id="IPR011009">
    <property type="entry name" value="Kinase-like_dom_sf"/>
</dbReference>
<keyword evidence="2" id="KW-0808">Transferase</keyword>
<evidence type="ECO:0000256" key="2">
    <source>
        <dbReference type="ARBA" id="ARBA00022679"/>
    </source>
</evidence>
<dbReference type="Gene3D" id="3.30.200.20">
    <property type="entry name" value="Phosphorylase Kinase, domain 1"/>
    <property type="match status" value="1"/>
</dbReference>
<evidence type="ECO:0000256" key="5">
    <source>
        <dbReference type="ARBA" id="ARBA00022840"/>
    </source>
</evidence>
<dbReference type="InterPro" id="IPR000719">
    <property type="entry name" value="Prot_kinase_dom"/>
</dbReference>
<evidence type="ECO:0000313" key="7">
    <source>
        <dbReference type="EMBL" id="THU76920.1"/>
    </source>
</evidence>
<protein>
    <submittedName>
        <fullName evidence="8">Kinase-like protein</fullName>
    </submittedName>
</protein>
<evidence type="ECO:0000259" key="6">
    <source>
        <dbReference type="PROSITE" id="PS50011"/>
    </source>
</evidence>
<evidence type="ECO:0000256" key="1">
    <source>
        <dbReference type="ARBA" id="ARBA00022527"/>
    </source>
</evidence>
<dbReference type="SMART" id="SM00220">
    <property type="entry name" value="S_TKc"/>
    <property type="match status" value="1"/>
</dbReference>
<evidence type="ECO:0000256" key="3">
    <source>
        <dbReference type="ARBA" id="ARBA00022741"/>
    </source>
</evidence>
<dbReference type="PROSITE" id="PS00108">
    <property type="entry name" value="PROTEIN_KINASE_ST"/>
    <property type="match status" value="1"/>
</dbReference>
<name>A0A4S8M6Q0_DENBC</name>
<dbReference type="OrthoDB" id="5979581at2759"/>
<dbReference type="InterPro" id="IPR051175">
    <property type="entry name" value="CLK_kinases"/>
</dbReference>
<organism evidence="8 9">
    <name type="scientific">Dendrothele bispora (strain CBS 962.96)</name>
    <dbReference type="NCBI Taxonomy" id="1314807"/>
    <lineage>
        <taxon>Eukaryota</taxon>
        <taxon>Fungi</taxon>
        <taxon>Dikarya</taxon>
        <taxon>Basidiomycota</taxon>
        <taxon>Agaricomycotina</taxon>
        <taxon>Agaricomycetes</taxon>
        <taxon>Agaricomycetidae</taxon>
        <taxon>Agaricales</taxon>
        <taxon>Agaricales incertae sedis</taxon>
        <taxon>Dendrothele</taxon>
    </lineage>
</organism>
<dbReference type="Proteomes" id="UP000297245">
    <property type="component" value="Unassembled WGS sequence"/>
</dbReference>
<dbReference type="PANTHER" id="PTHR45646">
    <property type="entry name" value="SERINE/THREONINE-PROTEIN KINASE DOA-RELATED"/>
    <property type="match status" value="1"/>
</dbReference>
<gene>
    <name evidence="8" type="ORF">K435DRAFT_721209</name>
    <name evidence="7" type="ORF">K435DRAFT_974213</name>
</gene>
<dbReference type="Gene3D" id="1.10.510.10">
    <property type="entry name" value="Transferase(Phosphotransferase) domain 1"/>
    <property type="match status" value="1"/>
</dbReference>
<dbReference type="PROSITE" id="PS50011">
    <property type="entry name" value="PROTEIN_KINASE_DOM"/>
    <property type="match status" value="1"/>
</dbReference>
<evidence type="ECO:0000313" key="9">
    <source>
        <dbReference type="Proteomes" id="UP000297245"/>
    </source>
</evidence>